<proteinExistence type="predicted"/>
<evidence type="ECO:0000313" key="1">
    <source>
        <dbReference type="EMBL" id="XBS68000.1"/>
    </source>
</evidence>
<dbReference type="EMBL" id="CP157947">
    <property type="protein sequence ID" value="XBS68000.1"/>
    <property type="molecule type" value="Genomic_DNA"/>
</dbReference>
<name>A0AAU7Q4B8_9GAMM</name>
<dbReference type="AlphaFoldDB" id="A0AAU7Q4B8"/>
<protein>
    <submittedName>
        <fullName evidence="1">Uncharacterized protein</fullName>
    </submittedName>
</protein>
<reference evidence="1" key="1">
    <citation type="submission" date="2024-06" db="EMBL/GenBank/DDBJ databases">
        <authorList>
            <person name="Coelho C."/>
            <person name="Bento M."/>
            <person name="Garcia E."/>
            <person name="Camelo A."/>
            <person name="Brandao I."/>
            <person name="Espirito Santo C."/>
            <person name="Trovao J."/>
            <person name="Verissimo A."/>
            <person name="Costa J."/>
            <person name="Tiago I."/>
        </authorList>
    </citation>
    <scope>NUCLEOTIDE SEQUENCE</scope>
    <source>
        <strain evidence="1">KWT182</strain>
    </source>
</reference>
<gene>
    <name evidence="1" type="ORF">ABK905_13945</name>
</gene>
<organism evidence="1">
    <name type="scientific">Acerihabitans sp. KWT182</name>
    <dbReference type="NCBI Taxonomy" id="3157919"/>
    <lineage>
        <taxon>Bacteria</taxon>
        <taxon>Pseudomonadati</taxon>
        <taxon>Pseudomonadota</taxon>
        <taxon>Gammaproteobacteria</taxon>
        <taxon>Enterobacterales</taxon>
        <taxon>Pectobacteriaceae</taxon>
        <taxon>Acerihabitans</taxon>
    </lineage>
</organism>
<accession>A0AAU7Q4B8</accession>
<sequence>MNISSEKFTCPRSNTSGAQLPAITGSDTNFAEYLQAAKQCPDSLTRSRMTALGEAVSRLHFTTCIKNRFLERAEKDKERALDRLKKVYNIGGQTLGETLQAITEKIDSAKPVCSLSPQRLFSCEDRLMTYTQADIVQPLNRDKERFEEAIFYFDSSPAETAKIFFKDRGSGSRPKYGALAFDEKNGDARGVGDVALYLREKTKEYMTFTACDSAALGKTFNNDADKIRSATGVVGNSYPLITYTGNDQLDFLAKDGKPHSHHFFQWQLYGAIVYKEDIDYLNFNEKIDKRQHNDAVLFANKHNILIGYN</sequence>